<feature type="region of interest" description="Disordered" evidence="1">
    <location>
        <begin position="395"/>
        <end position="441"/>
    </location>
</feature>
<feature type="compositionally biased region" description="Basic and acidic residues" evidence="1">
    <location>
        <begin position="429"/>
        <end position="441"/>
    </location>
</feature>
<name>Q23A15_TETTS</name>
<protein>
    <recommendedName>
        <fullName evidence="4">Trichohyalin-plectin-homology domain-containing protein</fullName>
    </recommendedName>
</protein>
<feature type="compositionally biased region" description="Polar residues" evidence="1">
    <location>
        <begin position="113"/>
        <end position="127"/>
    </location>
</feature>
<dbReference type="AlphaFoldDB" id="Q23A15"/>
<dbReference type="OMA" id="NERHIIR"/>
<organism evidence="2 3">
    <name type="scientific">Tetrahymena thermophila (strain SB210)</name>
    <dbReference type="NCBI Taxonomy" id="312017"/>
    <lineage>
        <taxon>Eukaryota</taxon>
        <taxon>Sar</taxon>
        <taxon>Alveolata</taxon>
        <taxon>Ciliophora</taxon>
        <taxon>Intramacronucleata</taxon>
        <taxon>Oligohymenophorea</taxon>
        <taxon>Hymenostomatida</taxon>
        <taxon>Tetrahymenina</taxon>
        <taxon>Tetrahymenidae</taxon>
        <taxon>Tetrahymena</taxon>
    </lineage>
</organism>
<gene>
    <name evidence="2" type="ORF">TTHERM_00884620</name>
</gene>
<evidence type="ECO:0000256" key="1">
    <source>
        <dbReference type="SAM" id="MobiDB-lite"/>
    </source>
</evidence>
<dbReference type="GeneID" id="7827007"/>
<dbReference type="InParanoid" id="Q23A15"/>
<evidence type="ECO:0000313" key="2">
    <source>
        <dbReference type="EMBL" id="EAR93348.1"/>
    </source>
</evidence>
<dbReference type="Proteomes" id="UP000009168">
    <property type="component" value="Unassembled WGS sequence"/>
</dbReference>
<dbReference type="eggNOG" id="ENOG502QT71">
    <property type="taxonomic scope" value="Eukaryota"/>
</dbReference>
<feature type="compositionally biased region" description="Basic and acidic residues" evidence="1">
    <location>
        <begin position="347"/>
        <end position="364"/>
    </location>
</feature>
<keyword evidence="3" id="KW-1185">Reference proteome</keyword>
<feature type="region of interest" description="Disordered" evidence="1">
    <location>
        <begin position="93"/>
        <end position="157"/>
    </location>
</feature>
<accession>Q23A15</accession>
<reference evidence="3" key="1">
    <citation type="journal article" date="2006" name="PLoS Biol.">
        <title>Macronuclear genome sequence of the ciliate Tetrahymena thermophila, a model eukaryote.</title>
        <authorList>
            <person name="Eisen J.A."/>
            <person name="Coyne R.S."/>
            <person name="Wu M."/>
            <person name="Wu D."/>
            <person name="Thiagarajan M."/>
            <person name="Wortman J.R."/>
            <person name="Badger J.H."/>
            <person name="Ren Q."/>
            <person name="Amedeo P."/>
            <person name="Jones K.M."/>
            <person name="Tallon L.J."/>
            <person name="Delcher A.L."/>
            <person name="Salzberg S.L."/>
            <person name="Silva J.C."/>
            <person name="Haas B.J."/>
            <person name="Majoros W.H."/>
            <person name="Farzad M."/>
            <person name="Carlton J.M."/>
            <person name="Smith R.K. Jr."/>
            <person name="Garg J."/>
            <person name="Pearlman R.E."/>
            <person name="Karrer K.M."/>
            <person name="Sun L."/>
            <person name="Manning G."/>
            <person name="Elde N.C."/>
            <person name="Turkewitz A.P."/>
            <person name="Asai D.J."/>
            <person name="Wilkes D.E."/>
            <person name="Wang Y."/>
            <person name="Cai H."/>
            <person name="Collins K."/>
            <person name="Stewart B.A."/>
            <person name="Lee S.R."/>
            <person name="Wilamowska K."/>
            <person name="Weinberg Z."/>
            <person name="Ruzzo W.L."/>
            <person name="Wloga D."/>
            <person name="Gaertig J."/>
            <person name="Frankel J."/>
            <person name="Tsao C.-C."/>
            <person name="Gorovsky M.A."/>
            <person name="Keeling P.J."/>
            <person name="Waller R.F."/>
            <person name="Patron N.J."/>
            <person name="Cherry J.M."/>
            <person name="Stover N.A."/>
            <person name="Krieger C.J."/>
            <person name="del Toro C."/>
            <person name="Ryder H.F."/>
            <person name="Williamson S.C."/>
            <person name="Barbeau R.A."/>
            <person name="Hamilton E.P."/>
            <person name="Orias E."/>
        </authorList>
    </citation>
    <scope>NUCLEOTIDE SEQUENCE [LARGE SCALE GENOMIC DNA]</scope>
    <source>
        <strain evidence="3">SB210</strain>
    </source>
</reference>
<feature type="region of interest" description="Disordered" evidence="1">
    <location>
        <begin position="324"/>
        <end position="364"/>
    </location>
</feature>
<dbReference type="HOGENOM" id="CLU_536896_0_0_1"/>
<dbReference type="OrthoDB" id="445364at2759"/>
<proteinExistence type="predicted"/>
<feature type="region of interest" description="Disordered" evidence="1">
    <location>
        <begin position="242"/>
        <end position="278"/>
    </location>
</feature>
<evidence type="ECO:0000313" key="3">
    <source>
        <dbReference type="Proteomes" id="UP000009168"/>
    </source>
</evidence>
<sequence>MSTIGKSQVSQSKTGNNPLVKQTISKAEAIQQREQLRQKVLSIFLKDYAKNSKSLQTAIEQEVDNFFKHEKVNESSLKDLKARVQALALGKAPSSVGAKSVNQNAHADDNKSVRSQVSQKSHVSGVSQKNQQQNHNQYQQQHDNVSHRDEDGLSVTSSKAPQSVYYLEGDEDDEWAAIVKFDTELFKKEQELEKQRNAEFKKKMRNELDKQLAEKGSRKQHERVENDAYVDLQNHQLNVYDEREKQKEQEKQAKIMNEKRQRDKQVQDENLRRKLEKKREKELDAMLVAKIKEEKEIEEREILNKKLKEKERLAQMMKENEDYRIKSEKEARDEKANDIRLQQEYTRLTEEMEANREREKKNREDKIKKIMSAFADTVVKDQKAIIREEDEKMMRHIIDQEEKDRQEEQRRQENLRKQKQDMRNFLNKQIDEKNDRKVQEDQINKKQAEIWAKDRENYMEHEQTKQTYIKSVNKKHQDILKQQMDEKHNPKKGKMNVNELLQNKQLFEEIAQKNDRIQLKKADPSAIKR</sequence>
<feature type="compositionally biased region" description="Low complexity" evidence="1">
    <location>
        <begin position="128"/>
        <end position="143"/>
    </location>
</feature>
<evidence type="ECO:0008006" key="4">
    <source>
        <dbReference type="Google" id="ProtNLM"/>
    </source>
</evidence>
<dbReference type="RefSeq" id="XP_001013593.1">
    <property type="nucleotide sequence ID" value="XM_001013593.3"/>
</dbReference>
<feature type="region of interest" description="Disordered" evidence="1">
    <location>
        <begin position="1"/>
        <end position="20"/>
    </location>
</feature>
<feature type="compositionally biased region" description="Basic and acidic residues" evidence="1">
    <location>
        <begin position="324"/>
        <end position="338"/>
    </location>
</feature>
<dbReference type="KEGG" id="tet:TTHERM_00884620"/>
<feature type="compositionally biased region" description="Basic and acidic residues" evidence="1">
    <location>
        <begin position="395"/>
        <end position="422"/>
    </location>
</feature>
<dbReference type="EMBL" id="GG662856">
    <property type="protein sequence ID" value="EAR93348.1"/>
    <property type="molecule type" value="Genomic_DNA"/>
</dbReference>